<evidence type="ECO:0000256" key="4">
    <source>
        <dbReference type="PROSITE-ProRule" id="PRU00027"/>
    </source>
</evidence>
<dbReference type="GO" id="GO:0008270">
    <property type="term" value="F:zinc ion binding"/>
    <property type="evidence" value="ECO:0007669"/>
    <property type="project" value="UniProtKB-KW"/>
</dbReference>
<feature type="domain" description="BED-type" evidence="5">
    <location>
        <begin position="8"/>
        <end position="52"/>
    </location>
</feature>
<keyword evidence="1" id="KW-0479">Metal-binding</keyword>
<dbReference type="SUPFAM" id="SSF57667">
    <property type="entry name" value="beta-beta-alpha zinc fingers"/>
    <property type="match status" value="1"/>
</dbReference>
<proteinExistence type="predicted"/>
<dbReference type="Pfam" id="PF02892">
    <property type="entry name" value="zf-BED"/>
    <property type="match status" value="1"/>
</dbReference>
<dbReference type="InterPro" id="IPR003656">
    <property type="entry name" value="Znf_BED"/>
</dbReference>
<keyword evidence="3" id="KW-0862">Zinc</keyword>
<reference evidence="6" key="1">
    <citation type="submission" date="2020-11" db="EMBL/GenBank/DDBJ databases">
        <authorList>
            <person name="Tran Van P."/>
        </authorList>
    </citation>
    <scope>NUCLEOTIDE SEQUENCE</scope>
</reference>
<gene>
    <name evidence="6" type="ORF">TMSB3V08_LOCUS5218</name>
</gene>
<evidence type="ECO:0000256" key="2">
    <source>
        <dbReference type="ARBA" id="ARBA00022771"/>
    </source>
</evidence>
<protein>
    <recommendedName>
        <fullName evidence="5">BED-type domain-containing protein</fullName>
    </recommendedName>
</protein>
<name>A0A7R9HMW8_9NEOP</name>
<keyword evidence="2 4" id="KW-0863">Zinc-finger</keyword>
<dbReference type="PROSITE" id="PS50808">
    <property type="entry name" value="ZF_BED"/>
    <property type="match status" value="1"/>
</dbReference>
<organism evidence="6">
    <name type="scientific">Timema monikensis</name>
    <dbReference type="NCBI Taxonomy" id="170555"/>
    <lineage>
        <taxon>Eukaryota</taxon>
        <taxon>Metazoa</taxon>
        <taxon>Ecdysozoa</taxon>
        <taxon>Arthropoda</taxon>
        <taxon>Hexapoda</taxon>
        <taxon>Insecta</taxon>
        <taxon>Pterygota</taxon>
        <taxon>Neoptera</taxon>
        <taxon>Polyneoptera</taxon>
        <taxon>Phasmatodea</taxon>
        <taxon>Timematodea</taxon>
        <taxon>Timematoidea</taxon>
        <taxon>Timematidae</taxon>
        <taxon>Timema</taxon>
    </lineage>
</organism>
<accession>A0A7R9HMW8</accession>
<evidence type="ECO:0000259" key="5">
    <source>
        <dbReference type="PROSITE" id="PS50808"/>
    </source>
</evidence>
<dbReference type="EMBL" id="OB793732">
    <property type="protein sequence ID" value="CAD7428408.1"/>
    <property type="molecule type" value="Genomic_DNA"/>
</dbReference>
<evidence type="ECO:0000313" key="6">
    <source>
        <dbReference type="EMBL" id="CAD7428408.1"/>
    </source>
</evidence>
<evidence type="ECO:0000256" key="3">
    <source>
        <dbReference type="ARBA" id="ARBA00022833"/>
    </source>
</evidence>
<dbReference type="GO" id="GO:0003677">
    <property type="term" value="F:DNA binding"/>
    <property type="evidence" value="ECO:0007669"/>
    <property type="project" value="InterPro"/>
</dbReference>
<evidence type="ECO:0000256" key="1">
    <source>
        <dbReference type="ARBA" id="ARBA00022723"/>
    </source>
</evidence>
<dbReference type="SMART" id="SM00614">
    <property type="entry name" value="ZnF_BED"/>
    <property type="match status" value="1"/>
</dbReference>
<dbReference type="Gene3D" id="3.30.160.60">
    <property type="entry name" value="Classic Zinc Finger"/>
    <property type="match status" value="1"/>
</dbReference>
<dbReference type="InterPro" id="IPR036236">
    <property type="entry name" value="Znf_C2H2_sf"/>
</dbReference>
<sequence length="252" mass="27776">MSWHGIKRKSSKMWNFFTPMDQVFAKCNICKQRLSYKTSVSNLKKHMKRKHPGVALPSSDNQPATSIECEESSQKYMLMMDHIAPTETPQSPPEELPMPPPGKQWCEEVGGMDEFELLGRAWGSKLRRLSPPTRRQAERLVHEVFFLADMGDLSGQSRVVAGSRVKLIKLTSQCIQIALQNSSRSGNSASDVNKGRVGTVAGQVTPKNSEPHPSGNIFSGDVQCQPQLLANALVVLSSTAEDGEIEVRISVG</sequence>
<dbReference type="AlphaFoldDB" id="A0A7R9HMW8"/>